<name>A0A498S841_ACAVI</name>
<organism evidence="4 5">
    <name type="scientific">Acanthocheilonema viteae</name>
    <name type="common">Filarial nematode worm</name>
    <name type="synonym">Dipetalonema viteae</name>
    <dbReference type="NCBI Taxonomy" id="6277"/>
    <lineage>
        <taxon>Eukaryota</taxon>
        <taxon>Metazoa</taxon>
        <taxon>Ecdysozoa</taxon>
        <taxon>Nematoda</taxon>
        <taxon>Chromadorea</taxon>
        <taxon>Rhabditida</taxon>
        <taxon>Spirurina</taxon>
        <taxon>Spiruromorpha</taxon>
        <taxon>Filarioidea</taxon>
        <taxon>Onchocercidae</taxon>
        <taxon>Acanthocheilonema</taxon>
    </lineage>
</organism>
<dbReference type="GO" id="GO:0030307">
    <property type="term" value="P:positive regulation of cell growth"/>
    <property type="evidence" value="ECO:0007669"/>
    <property type="project" value="TreeGrafter"/>
</dbReference>
<evidence type="ECO:0000256" key="2">
    <source>
        <dbReference type="ARBA" id="ARBA00022737"/>
    </source>
</evidence>
<evidence type="ECO:0000256" key="1">
    <source>
        <dbReference type="ARBA" id="ARBA00022574"/>
    </source>
</evidence>
<evidence type="ECO:0000313" key="5">
    <source>
        <dbReference type="Proteomes" id="UP000276991"/>
    </source>
</evidence>
<protein>
    <recommendedName>
        <fullName evidence="3">Raptor N-terminal CASPase-like domain-containing protein</fullName>
    </recommendedName>
</protein>
<feature type="domain" description="Raptor N-terminal CASPase-like" evidence="3">
    <location>
        <begin position="66"/>
        <end position="127"/>
    </location>
</feature>
<dbReference type="Proteomes" id="UP000276991">
    <property type="component" value="Unassembled WGS sequence"/>
</dbReference>
<sequence length="128" mass="14862">MPLICVGMELGGKSSDPPLPTWFQELRHVVKIVGINEEIVDRDLWHLFKLFYCKKYCRRKYSKERMRTVSVALVLCLNIGVDPPDVHKPNPCARRECWIDPLGMNPQKAVVKIGNALQKSYERWQPRA</sequence>
<gene>
    <name evidence="4" type="ORF">NAV_LOCUS4436</name>
</gene>
<dbReference type="GO" id="GO:0031931">
    <property type="term" value="C:TORC1 complex"/>
    <property type="evidence" value="ECO:0007669"/>
    <property type="project" value="InterPro"/>
</dbReference>
<evidence type="ECO:0000259" key="3">
    <source>
        <dbReference type="Pfam" id="PF14538"/>
    </source>
</evidence>
<dbReference type="GO" id="GO:0030674">
    <property type="term" value="F:protein-macromolecule adaptor activity"/>
    <property type="evidence" value="ECO:0007669"/>
    <property type="project" value="TreeGrafter"/>
</dbReference>
<dbReference type="GO" id="GO:0038202">
    <property type="term" value="P:TORC1 signaling"/>
    <property type="evidence" value="ECO:0007669"/>
    <property type="project" value="TreeGrafter"/>
</dbReference>
<dbReference type="OrthoDB" id="10262360at2759"/>
<dbReference type="Pfam" id="PF14538">
    <property type="entry name" value="Raptor_N"/>
    <property type="match status" value="1"/>
</dbReference>
<dbReference type="STRING" id="6277.A0A498S841"/>
<dbReference type="GO" id="GO:0009267">
    <property type="term" value="P:cellular response to starvation"/>
    <property type="evidence" value="ECO:0007669"/>
    <property type="project" value="TreeGrafter"/>
</dbReference>
<proteinExistence type="predicted"/>
<evidence type="ECO:0000313" key="4">
    <source>
        <dbReference type="EMBL" id="VBB29636.1"/>
    </source>
</evidence>
<dbReference type="GO" id="GO:0071230">
    <property type="term" value="P:cellular response to amino acid stimulus"/>
    <property type="evidence" value="ECO:0007669"/>
    <property type="project" value="TreeGrafter"/>
</dbReference>
<accession>A0A498S841</accession>
<dbReference type="PANTHER" id="PTHR12848:SF16">
    <property type="entry name" value="REGULATORY-ASSOCIATED PROTEIN OF MTOR"/>
    <property type="match status" value="1"/>
</dbReference>
<dbReference type="AlphaFoldDB" id="A0A498S841"/>
<dbReference type="InterPro" id="IPR004083">
    <property type="entry name" value="Raptor"/>
</dbReference>
<dbReference type="PANTHER" id="PTHR12848">
    <property type="entry name" value="REGULATORY-ASSOCIATED PROTEIN OF MTOR"/>
    <property type="match status" value="1"/>
</dbReference>
<dbReference type="InterPro" id="IPR029347">
    <property type="entry name" value="Raptor_N"/>
</dbReference>
<dbReference type="EMBL" id="UPTC01000660">
    <property type="protein sequence ID" value="VBB29636.1"/>
    <property type="molecule type" value="Genomic_DNA"/>
</dbReference>
<keyword evidence="2" id="KW-0677">Repeat</keyword>
<dbReference type="GO" id="GO:0005737">
    <property type="term" value="C:cytoplasm"/>
    <property type="evidence" value="ECO:0007669"/>
    <property type="project" value="TreeGrafter"/>
</dbReference>
<keyword evidence="1" id="KW-0853">WD repeat</keyword>
<feature type="non-terminal residue" evidence="4">
    <location>
        <position position="128"/>
    </location>
</feature>
<keyword evidence="5" id="KW-1185">Reference proteome</keyword>
<dbReference type="GO" id="GO:0010506">
    <property type="term" value="P:regulation of autophagy"/>
    <property type="evidence" value="ECO:0007669"/>
    <property type="project" value="TreeGrafter"/>
</dbReference>
<reference evidence="4 5" key="1">
    <citation type="submission" date="2018-08" db="EMBL/GenBank/DDBJ databases">
        <authorList>
            <person name="Laetsch R D."/>
            <person name="Stevens L."/>
            <person name="Kumar S."/>
            <person name="Blaxter L. M."/>
        </authorList>
    </citation>
    <scope>NUCLEOTIDE SEQUENCE [LARGE SCALE GENOMIC DNA]</scope>
</reference>
<dbReference type="PRINTS" id="PR01547">
    <property type="entry name" value="YEAST176DUF"/>
</dbReference>